<sequence length="696" mass="76162">MDSVFVQGGRYAGRLDRDRESELEFSSFGMTLPVTFSGETLELRGWLRTDGVTGFAGLWLRQDGRSGSVQFDNMQSRNLRGSTEWTEYRISLPLDGRARTVVLGAILVGEGTAWVDDLELLVDGIPASDAPPFVAVLSAVDLDDEFDDGSRVEARDLTPTQVENLTLLGRIWGFVKYHHPRITGGTVNWDYELFRILPSLLDARDRMSARVTLEEWLGDLGDPDSCGRCAVLPADSHLSPDIDWIGDRGLLGDEVSGRLELIYNRRPANLEHYYVSHEPGVGNPLFLNEATYRDRPLPDAGFRLLALYRYWNIIEYWFPYRDVIGENWIDVLFDFVPRVMAASTVDEYRLTLTELITRINDTHANLRADSNPQPPRGSAELPVVLRFVEDEAVVTGFSHPVRGPATGLRIGDVIGAIDGRSVDSLVTAWRPFYPASNQAARLRNIALNLTRGEPGEIEITGTRLDGPFSLSAERVSSVEVDLRAGLTHDLPGETFQLLSDEVAYLKLSSVVAADVANYVNAAADADVLVVDIRNYPSAFMVFALGGRLITEPTEFARFTIGDASNPGAFSWTFPLTIAPLQPNFSGAVVILVDETSLSQAEYTAMALRAAPNAIVVGSTTAGADGNVSGIPLPGGITTLISGIGVFYPDGTPTQRIGIVPDLEVSPTIAGIREGRDEVLEAGVSYVLGREFRLPDR</sequence>
<feature type="domain" description="Tail specific protease" evidence="1">
    <location>
        <begin position="454"/>
        <end position="665"/>
    </location>
</feature>
<dbReference type="PANTHER" id="PTHR32060">
    <property type="entry name" value="TAIL-SPECIFIC PROTEASE"/>
    <property type="match status" value="1"/>
</dbReference>
<dbReference type="AlphaFoldDB" id="A0A381Q0B4"/>
<dbReference type="Gene3D" id="3.90.226.10">
    <property type="entry name" value="2-enoyl-CoA Hydratase, Chain A, domain 1"/>
    <property type="match status" value="1"/>
</dbReference>
<accession>A0A381Q0B4</accession>
<dbReference type="EMBL" id="UINC01001110">
    <property type="protein sequence ID" value="SUZ71083.1"/>
    <property type="molecule type" value="Genomic_DNA"/>
</dbReference>
<dbReference type="GO" id="GO:0006508">
    <property type="term" value="P:proteolysis"/>
    <property type="evidence" value="ECO:0007669"/>
    <property type="project" value="InterPro"/>
</dbReference>
<dbReference type="InterPro" id="IPR029045">
    <property type="entry name" value="ClpP/crotonase-like_dom_sf"/>
</dbReference>
<name>A0A381Q0B4_9ZZZZ</name>
<dbReference type="GO" id="GO:0030288">
    <property type="term" value="C:outer membrane-bounded periplasmic space"/>
    <property type="evidence" value="ECO:0007669"/>
    <property type="project" value="TreeGrafter"/>
</dbReference>
<dbReference type="GO" id="GO:0004175">
    <property type="term" value="F:endopeptidase activity"/>
    <property type="evidence" value="ECO:0007669"/>
    <property type="project" value="TreeGrafter"/>
</dbReference>
<organism evidence="2">
    <name type="scientific">marine metagenome</name>
    <dbReference type="NCBI Taxonomy" id="408172"/>
    <lineage>
        <taxon>unclassified sequences</taxon>
        <taxon>metagenomes</taxon>
        <taxon>ecological metagenomes</taxon>
    </lineage>
</organism>
<dbReference type="Pfam" id="PF03572">
    <property type="entry name" value="Peptidase_S41"/>
    <property type="match status" value="1"/>
</dbReference>
<dbReference type="Gene3D" id="2.60.120.260">
    <property type="entry name" value="Galactose-binding domain-like"/>
    <property type="match status" value="1"/>
</dbReference>
<dbReference type="CDD" id="cd07562">
    <property type="entry name" value="Peptidase_S41_TRI"/>
    <property type="match status" value="1"/>
</dbReference>
<dbReference type="PANTHER" id="PTHR32060:SF30">
    <property type="entry name" value="CARBOXY-TERMINAL PROCESSING PROTEASE CTPA"/>
    <property type="match status" value="1"/>
</dbReference>
<dbReference type="SMART" id="SM00245">
    <property type="entry name" value="TSPc"/>
    <property type="match status" value="1"/>
</dbReference>
<proteinExistence type="predicted"/>
<dbReference type="SUPFAM" id="SSF52096">
    <property type="entry name" value="ClpP/crotonase"/>
    <property type="match status" value="1"/>
</dbReference>
<dbReference type="GO" id="GO:0007165">
    <property type="term" value="P:signal transduction"/>
    <property type="evidence" value="ECO:0007669"/>
    <property type="project" value="TreeGrafter"/>
</dbReference>
<dbReference type="GO" id="GO:0008236">
    <property type="term" value="F:serine-type peptidase activity"/>
    <property type="evidence" value="ECO:0007669"/>
    <property type="project" value="InterPro"/>
</dbReference>
<dbReference type="Gene3D" id="3.30.750.44">
    <property type="match status" value="1"/>
</dbReference>
<dbReference type="InterPro" id="IPR005151">
    <property type="entry name" value="Tail-specific_protease"/>
</dbReference>
<protein>
    <recommendedName>
        <fullName evidence="1">Tail specific protease domain-containing protein</fullName>
    </recommendedName>
</protein>
<reference evidence="2" key="1">
    <citation type="submission" date="2018-05" db="EMBL/GenBank/DDBJ databases">
        <authorList>
            <person name="Lanie J.A."/>
            <person name="Ng W.-L."/>
            <person name="Kazmierczak K.M."/>
            <person name="Andrzejewski T.M."/>
            <person name="Davidsen T.M."/>
            <person name="Wayne K.J."/>
            <person name="Tettelin H."/>
            <person name="Glass J.I."/>
            <person name="Rusch D."/>
            <person name="Podicherti R."/>
            <person name="Tsui H.-C.T."/>
            <person name="Winkler M.E."/>
        </authorList>
    </citation>
    <scope>NUCLEOTIDE SEQUENCE</scope>
</reference>
<evidence type="ECO:0000313" key="2">
    <source>
        <dbReference type="EMBL" id="SUZ71083.1"/>
    </source>
</evidence>
<gene>
    <name evidence="2" type="ORF">METZ01_LOCUS23937</name>
</gene>
<evidence type="ECO:0000259" key="1">
    <source>
        <dbReference type="SMART" id="SM00245"/>
    </source>
</evidence>